<dbReference type="PRINTS" id="PR00069">
    <property type="entry name" value="ALDKETRDTASE"/>
</dbReference>
<dbReference type="GO" id="GO:0016616">
    <property type="term" value="F:oxidoreductase activity, acting on the CH-OH group of donors, NAD or NADP as acceptor"/>
    <property type="evidence" value="ECO:0007669"/>
    <property type="project" value="UniProtKB-ARBA"/>
</dbReference>
<dbReference type="PANTHER" id="PTHR43827">
    <property type="entry name" value="2,5-DIKETO-D-GLUCONIC ACID REDUCTASE"/>
    <property type="match status" value="1"/>
</dbReference>
<comment type="similarity">
    <text evidence="1">Belongs to the aldo/keto reductase family.</text>
</comment>
<evidence type="ECO:0000259" key="4">
    <source>
        <dbReference type="Pfam" id="PF00248"/>
    </source>
</evidence>
<evidence type="ECO:0000313" key="5">
    <source>
        <dbReference type="EMBL" id="CCO21618.1"/>
    </source>
</evidence>
<dbReference type="FunFam" id="3.20.20.100:FF:000015">
    <property type="entry name" value="Oxidoreductase, aldo/keto reductase family"/>
    <property type="match status" value="1"/>
</dbReference>
<dbReference type="InterPro" id="IPR036812">
    <property type="entry name" value="NAD(P)_OxRdtase_dom_sf"/>
</dbReference>
<name>S0DEC5_9ZZZZ</name>
<evidence type="ECO:0000256" key="3">
    <source>
        <dbReference type="ARBA" id="ARBA00023002"/>
    </source>
</evidence>
<accession>S0DEC5</accession>
<feature type="domain" description="NADP-dependent oxidoreductase" evidence="4">
    <location>
        <begin position="17"/>
        <end position="262"/>
    </location>
</feature>
<dbReference type="Gene3D" id="3.20.20.100">
    <property type="entry name" value="NADP-dependent oxidoreductase domain"/>
    <property type="match status" value="1"/>
</dbReference>
<dbReference type="PANTHER" id="PTHR43827:SF3">
    <property type="entry name" value="NADP-DEPENDENT OXIDOREDUCTASE DOMAIN-CONTAINING PROTEIN"/>
    <property type="match status" value="1"/>
</dbReference>
<dbReference type="InterPro" id="IPR023210">
    <property type="entry name" value="NADP_OxRdtase_dom"/>
</dbReference>
<dbReference type="EMBL" id="HF548312">
    <property type="protein sequence ID" value="CCO21618.1"/>
    <property type="molecule type" value="Genomic_DNA"/>
</dbReference>
<proteinExistence type="inferred from homology"/>
<dbReference type="InterPro" id="IPR020471">
    <property type="entry name" value="AKR"/>
</dbReference>
<dbReference type="PIRSF" id="PIRSF000097">
    <property type="entry name" value="AKR"/>
    <property type="match status" value="1"/>
</dbReference>
<dbReference type="SUPFAM" id="SSF51430">
    <property type="entry name" value="NAD(P)-linked oxidoreductase"/>
    <property type="match status" value="1"/>
</dbReference>
<reference evidence="5" key="1">
    <citation type="submission" date="2012-10" db="EMBL/GenBank/DDBJ databases">
        <authorList>
            <person name="Sandrine L."/>
        </authorList>
    </citation>
    <scope>NUCLEOTIDE SEQUENCE</scope>
</reference>
<sequence>MAVPFLTLNQNTTIPQLGFGTFKIAPELTQGIVEEALAAGYRHIDTATGYHNELEVGRAIRASGIPREDIFVTTKLANFDQKSGDVRGAFERSLEALDLGYIDLYLIHWPMPAVDKYVATWAQFVEFKAEGLTKAIGVSNFQVPHLQRIIEATGVTPAVDQVELHPLFQQKILREYLDDHDITVEAWGPLGQGRFSLDEYAAITDAAIAHAKSPVQVVLRWHIQSGHIVIPKASMRLHMDENFDIFDFELSGDEMAAINALDTGLRLAADPDEVNG</sequence>
<keyword evidence="3" id="KW-0560">Oxidoreductase</keyword>
<dbReference type="PROSITE" id="PS00062">
    <property type="entry name" value="ALDOKETO_REDUCTASE_2"/>
    <property type="match status" value="1"/>
</dbReference>
<dbReference type="Pfam" id="PF00248">
    <property type="entry name" value="Aldo_ket_red"/>
    <property type="match status" value="1"/>
</dbReference>
<dbReference type="InterPro" id="IPR018170">
    <property type="entry name" value="Aldo/ket_reductase_CS"/>
</dbReference>
<gene>
    <name evidence="5" type="ORF">BN138_806</name>
</gene>
<protein>
    <submittedName>
        <fullName evidence="5">Putative 2,5-diketo-D-gluconic acid reductase A</fullName>
    </submittedName>
</protein>
<dbReference type="PROSITE" id="PS00798">
    <property type="entry name" value="ALDOKETO_REDUCTASE_1"/>
    <property type="match status" value="1"/>
</dbReference>
<dbReference type="AlphaFoldDB" id="S0DEC5"/>
<keyword evidence="2" id="KW-0521">NADP</keyword>
<organism evidence="5">
    <name type="scientific">termite gut metagenome</name>
    <dbReference type="NCBI Taxonomy" id="433724"/>
    <lineage>
        <taxon>unclassified sequences</taxon>
        <taxon>metagenomes</taxon>
        <taxon>organismal metagenomes</taxon>
    </lineage>
</organism>
<reference evidence="5" key="2">
    <citation type="journal article" date="2013" name="Biotechnol. Biofuels">
        <title>Mining for hemicellulases in the fungus-growing termite Pseudacanthotermes militaris using functional metagenomics.</title>
        <authorList>
            <person name="Bastien G."/>
            <person name="Arnal G."/>
            <person name="Bozonnet S."/>
            <person name="Laguerre S."/>
            <person name="Ferreira F."/>
            <person name="Faure R."/>
            <person name="Henrissat B."/>
            <person name="Lefevre F."/>
            <person name="Robe P."/>
            <person name="Bouchez O."/>
            <person name="Noirot C."/>
            <person name="Dumon C."/>
            <person name="O'Donohue M."/>
        </authorList>
    </citation>
    <scope>NUCLEOTIDE SEQUENCE</scope>
</reference>
<evidence type="ECO:0000256" key="2">
    <source>
        <dbReference type="ARBA" id="ARBA00022857"/>
    </source>
</evidence>
<evidence type="ECO:0000256" key="1">
    <source>
        <dbReference type="ARBA" id="ARBA00007905"/>
    </source>
</evidence>